<evidence type="ECO:0000313" key="7">
    <source>
        <dbReference type="Proteomes" id="UP000561045"/>
    </source>
</evidence>
<dbReference type="PROSITE" id="PS51462">
    <property type="entry name" value="NUDIX"/>
    <property type="match status" value="1"/>
</dbReference>
<dbReference type="EC" id="3.6.1.-" evidence="4"/>
<dbReference type="PANTHER" id="PTHR43222:SF11">
    <property type="entry name" value="PHOSPHATASE NUDJ"/>
    <property type="match status" value="1"/>
</dbReference>
<protein>
    <recommendedName>
        <fullName evidence="3 4">Phosphatase NudJ</fullName>
        <ecNumber evidence="4">3.6.1.-</ecNumber>
    </recommendedName>
</protein>
<name>A0A840BHF8_9RHOO</name>
<feature type="domain" description="Nudix hydrolase" evidence="5">
    <location>
        <begin position="41"/>
        <end position="168"/>
    </location>
</feature>
<evidence type="ECO:0000256" key="2">
    <source>
        <dbReference type="ARBA" id="ARBA00011245"/>
    </source>
</evidence>
<dbReference type="Pfam" id="PF00293">
    <property type="entry name" value="NUDIX"/>
    <property type="match status" value="1"/>
</dbReference>
<dbReference type="InterPro" id="IPR033713">
    <property type="entry name" value="NudJ"/>
</dbReference>
<dbReference type="GO" id="GO:0004787">
    <property type="term" value="F:thiamine diphosphate phosphatase activity"/>
    <property type="evidence" value="ECO:0007669"/>
    <property type="project" value="InterPro"/>
</dbReference>
<dbReference type="Gene3D" id="3.90.79.10">
    <property type="entry name" value="Nucleoside Triphosphate Pyrophosphohydrolase"/>
    <property type="match status" value="1"/>
</dbReference>
<dbReference type="SUPFAM" id="SSF55811">
    <property type="entry name" value="Nudix"/>
    <property type="match status" value="1"/>
</dbReference>
<organism evidence="6 7">
    <name type="scientific">Niveibacterium umoris</name>
    <dbReference type="NCBI Taxonomy" id="1193620"/>
    <lineage>
        <taxon>Bacteria</taxon>
        <taxon>Pseudomonadati</taxon>
        <taxon>Pseudomonadota</taxon>
        <taxon>Betaproteobacteria</taxon>
        <taxon>Rhodocyclales</taxon>
        <taxon>Rhodocyclaceae</taxon>
        <taxon>Niveibacterium</taxon>
    </lineage>
</organism>
<dbReference type="GO" id="GO:0017111">
    <property type="term" value="F:ribonucleoside triphosphate phosphatase activity"/>
    <property type="evidence" value="ECO:0007669"/>
    <property type="project" value="InterPro"/>
</dbReference>
<dbReference type="AlphaFoldDB" id="A0A840BHF8"/>
<keyword evidence="4" id="KW-0378">Hydrolase</keyword>
<reference evidence="6 7" key="1">
    <citation type="submission" date="2020-08" db="EMBL/GenBank/DDBJ databases">
        <title>Genomic Encyclopedia of Type Strains, Phase IV (KMG-IV): sequencing the most valuable type-strain genomes for metagenomic binning, comparative biology and taxonomic classification.</title>
        <authorList>
            <person name="Goeker M."/>
        </authorList>
    </citation>
    <scope>NUCLEOTIDE SEQUENCE [LARGE SCALE GENOMIC DNA]</scope>
    <source>
        <strain evidence="6 7">DSM 106739</strain>
    </source>
</reference>
<evidence type="ECO:0000256" key="1">
    <source>
        <dbReference type="ARBA" id="ARBA00007608"/>
    </source>
</evidence>
<comment type="cofactor">
    <cofactor evidence="4">
        <name>Mg(2+)</name>
        <dbReference type="ChEBI" id="CHEBI:18420"/>
    </cofactor>
</comment>
<comment type="similarity">
    <text evidence="1 4">Belongs to the Nudix hydrolase family. NudJ subfamily.</text>
</comment>
<accession>A0A840BHF8</accession>
<dbReference type="InterPro" id="IPR000086">
    <property type="entry name" value="NUDIX_hydrolase_dom"/>
</dbReference>
<evidence type="ECO:0000256" key="3">
    <source>
        <dbReference type="ARBA" id="ARBA00015552"/>
    </source>
</evidence>
<dbReference type="CDD" id="cd03675">
    <property type="entry name" value="NUDIX_Hydrolase"/>
    <property type="match status" value="1"/>
</dbReference>
<keyword evidence="4" id="KW-0460">Magnesium</keyword>
<evidence type="ECO:0000259" key="5">
    <source>
        <dbReference type="PROSITE" id="PS51462"/>
    </source>
</evidence>
<evidence type="ECO:0000313" key="6">
    <source>
        <dbReference type="EMBL" id="MBB4011049.1"/>
    </source>
</evidence>
<sequence>MVRRSAAAKAKILADSAPAPAATRARAKMALYSPESAMRWSPHVTVAAVVENQGRFLLVEEETDYGVRLNQPAGHLDEGESLLAACSREALEETAHRVTPLSLIGVYQWPRPRGDITYVRFAFAAELAGFDEGRTLDAGILRAVWMTRDELAACPERHRSPLVLRCIDDYLAGRRFPLDLIRHYD</sequence>
<comment type="subunit">
    <text evidence="2 4">Monomer.</text>
</comment>
<dbReference type="PANTHER" id="PTHR43222">
    <property type="entry name" value="NUDIX HYDROLASE 23"/>
    <property type="match status" value="1"/>
</dbReference>
<comment type="caution">
    <text evidence="6">The sequence shown here is derived from an EMBL/GenBank/DDBJ whole genome shotgun (WGS) entry which is preliminary data.</text>
</comment>
<dbReference type="Proteomes" id="UP000561045">
    <property type="component" value="Unassembled WGS sequence"/>
</dbReference>
<dbReference type="EMBL" id="JACIET010000001">
    <property type="protein sequence ID" value="MBB4011049.1"/>
    <property type="molecule type" value="Genomic_DNA"/>
</dbReference>
<dbReference type="GO" id="GO:0017110">
    <property type="term" value="F:nucleoside diphosphate phosphatase activity"/>
    <property type="evidence" value="ECO:0007669"/>
    <property type="project" value="InterPro"/>
</dbReference>
<dbReference type="InterPro" id="IPR015797">
    <property type="entry name" value="NUDIX_hydrolase-like_dom_sf"/>
</dbReference>
<proteinExistence type="inferred from homology"/>
<keyword evidence="7" id="KW-1185">Reference proteome</keyword>
<evidence type="ECO:0000256" key="4">
    <source>
        <dbReference type="RuleBase" id="RU364043"/>
    </source>
</evidence>
<gene>
    <name evidence="4" type="primary">nudJ</name>
    <name evidence="6" type="ORF">GGR36_000357</name>
</gene>